<comment type="caution">
    <text evidence="1">The sequence shown here is derived from an EMBL/GenBank/DDBJ whole genome shotgun (WGS) entry which is preliminary data.</text>
</comment>
<reference evidence="1 2" key="1">
    <citation type="journal article" date="2021" name="Hortic Res">
        <title>High-quality reference genome and annotation aids understanding of berry development for evergreen blueberry (Vaccinium darrowii).</title>
        <authorList>
            <person name="Yu J."/>
            <person name="Hulse-Kemp A.M."/>
            <person name="Babiker E."/>
            <person name="Staton M."/>
        </authorList>
    </citation>
    <scope>NUCLEOTIDE SEQUENCE [LARGE SCALE GENOMIC DNA]</scope>
    <source>
        <strain evidence="2">cv. NJ 8807/NJ 8810</strain>
        <tissue evidence="1">Young leaf</tissue>
    </source>
</reference>
<evidence type="ECO:0000313" key="1">
    <source>
        <dbReference type="EMBL" id="KAH7863723.1"/>
    </source>
</evidence>
<dbReference type="Proteomes" id="UP000828048">
    <property type="component" value="Chromosome 12"/>
</dbReference>
<evidence type="ECO:0000313" key="2">
    <source>
        <dbReference type="Proteomes" id="UP000828048"/>
    </source>
</evidence>
<name>A0ACB7ZCU0_9ERIC</name>
<gene>
    <name evidence="1" type="ORF">Vadar_021224</name>
</gene>
<sequence length="111" mass="12457">MRALNMLMRLKRVQVVKWGRRIGCSTGGSAAVCFRRGEEMECHGGGGGGGSDFLRQLICRFKSQWKQALRRERSSTSSGLYSYAYDIQSYSQNFDDGTNCLDEHLSPLAPR</sequence>
<proteinExistence type="predicted"/>
<accession>A0ACB7ZCU0</accession>
<organism evidence="1 2">
    <name type="scientific">Vaccinium darrowii</name>
    <dbReference type="NCBI Taxonomy" id="229202"/>
    <lineage>
        <taxon>Eukaryota</taxon>
        <taxon>Viridiplantae</taxon>
        <taxon>Streptophyta</taxon>
        <taxon>Embryophyta</taxon>
        <taxon>Tracheophyta</taxon>
        <taxon>Spermatophyta</taxon>
        <taxon>Magnoliopsida</taxon>
        <taxon>eudicotyledons</taxon>
        <taxon>Gunneridae</taxon>
        <taxon>Pentapetalae</taxon>
        <taxon>asterids</taxon>
        <taxon>Ericales</taxon>
        <taxon>Ericaceae</taxon>
        <taxon>Vaccinioideae</taxon>
        <taxon>Vaccinieae</taxon>
        <taxon>Vaccinium</taxon>
    </lineage>
</organism>
<dbReference type="EMBL" id="CM037162">
    <property type="protein sequence ID" value="KAH7863723.1"/>
    <property type="molecule type" value="Genomic_DNA"/>
</dbReference>
<protein>
    <submittedName>
        <fullName evidence="1">Uncharacterized protein</fullName>
    </submittedName>
</protein>
<keyword evidence="2" id="KW-1185">Reference proteome</keyword>